<feature type="domain" description="AMP-dependent synthetase/ligase" evidence="3">
    <location>
        <begin position="42"/>
        <end position="160"/>
    </location>
</feature>
<keyword evidence="2" id="KW-0436">Ligase</keyword>
<feature type="domain" description="AMP-dependent synthetase/ligase" evidence="3">
    <location>
        <begin position="184"/>
        <end position="330"/>
    </location>
</feature>
<reference evidence="4 5" key="1">
    <citation type="journal article" date="2024" name="IMA Fungus">
        <title>IMA Genome - F19 : A genome assembly and annotation guide to empower mycologists, including annotated draft genome sequences of Ceratocystis pirilliformis, Diaporthe australafricana, Fusarium ophioides, Paecilomyces lecythidis, and Sporothrix stenoceras.</title>
        <authorList>
            <person name="Aylward J."/>
            <person name="Wilson A.M."/>
            <person name="Visagie C.M."/>
            <person name="Spraker J."/>
            <person name="Barnes I."/>
            <person name="Buitendag C."/>
            <person name="Ceriani C."/>
            <person name="Del Mar Angel L."/>
            <person name="du Plessis D."/>
            <person name="Fuchs T."/>
            <person name="Gasser K."/>
            <person name="Kramer D."/>
            <person name="Li W."/>
            <person name="Munsamy K."/>
            <person name="Piso A."/>
            <person name="Price J.L."/>
            <person name="Sonnekus B."/>
            <person name="Thomas C."/>
            <person name="van der Nest A."/>
            <person name="van Dijk A."/>
            <person name="van Heerden A."/>
            <person name="van Vuuren N."/>
            <person name="Yilmaz N."/>
            <person name="Duong T.A."/>
            <person name="van der Merwe N.A."/>
            <person name="Wingfield M.J."/>
            <person name="Wingfield B.D."/>
        </authorList>
    </citation>
    <scope>NUCLEOTIDE SEQUENCE [LARGE SCALE GENOMIC DNA]</scope>
    <source>
        <strain evidence="4 5">CMW 18300</strain>
    </source>
</reference>
<dbReference type="InterPro" id="IPR042099">
    <property type="entry name" value="ANL_N_sf"/>
</dbReference>
<dbReference type="PANTHER" id="PTHR24096">
    <property type="entry name" value="LONG-CHAIN-FATTY-ACID--COA LIGASE"/>
    <property type="match status" value="1"/>
</dbReference>
<name>A0ABR3X1S1_9PEZI</name>
<comment type="caution">
    <text evidence="4">The sequence shown here is derived from an EMBL/GenBank/DDBJ whole genome shotgun (WGS) entry which is preliminary data.</text>
</comment>
<evidence type="ECO:0000256" key="1">
    <source>
        <dbReference type="ARBA" id="ARBA00006432"/>
    </source>
</evidence>
<accession>A0ABR3X1S1</accession>
<proteinExistence type="inferred from homology"/>
<organism evidence="4 5">
    <name type="scientific">Diaporthe australafricana</name>
    <dbReference type="NCBI Taxonomy" id="127596"/>
    <lineage>
        <taxon>Eukaryota</taxon>
        <taxon>Fungi</taxon>
        <taxon>Dikarya</taxon>
        <taxon>Ascomycota</taxon>
        <taxon>Pezizomycotina</taxon>
        <taxon>Sordariomycetes</taxon>
        <taxon>Sordariomycetidae</taxon>
        <taxon>Diaporthales</taxon>
        <taxon>Diaporthaceae</taxon>
        <taxon>Diaporthe</taxon>
    </lineage>
</organism>
<dbReference type="PANTHER" id="PTHR24096:SF149">
    <property type="entry name" value="AMP-BINDING DOMAIN-CONTAINING PROTEIN-RELATED"/>
    <property type="match status" value="1"/>
</dbReference>
<dbReference type="InterPro" id="IPR000873">
    <property type="entry name" value="AMP-dep_synth/lig_dom"/>
</dbReference>
<gene>
    <name evidence="4" type="ORF">Daus18300_005478</name>
</gene>
<evidence type="ECO:0000313" key="4">
    <source>
        <dbReference type="EMBL" id="KAL1869623.1"/>
    </source>
</evidence>
<dbReference type="SUPFAM" id="SSF56801">
    <property type="entry name" value="Acetyl-CoA synthetase-like"/>
    <property type="match status" value="1"/>
</dbReference>
<dbReference type="Proteomes" id="UP001583177">
    <property type="component" value="Unassembled WGS sequence"/>
</dbReference>
<evidence type="ECO:0000256" key="2">
    <source>
        <dbReference type="ARBA" id="ARBA00022598"/>
    </source>
</evidence>
<keyword evidence="5" id="KW-1185">Reference proteome</keyword>
<dbReference type="Pfam" id="PF00501">
    <property type="entry name" value="AMP-binding"/>
    <property type="match status" value="2"/>
</dbReference>
<dbReference type="EMBL" id="JAWRVE010000040">
    <property type="protein sequence ID" value="KAL1869623.1"/>
    <property type="molecule type" value="Genomic_DNA"/>
</dbReference>
<dbReference type="Gene3D" id="3.40.50.980">
    <property type="match status" value="1"/>
</dbReference>
<evidence type="ECO:0000259" key="3">
    <source>
        <dbReference type="Pfam" id="PF00501"/>
    </source>
</evidence>
<evidence type="ECO:0000313" key="5">
    <source>
        <dbReference type="Proteomes" id="UP001583177"/>
    </source>
</evidence>
<comment type="similarity">
    <text evidence="1">Belongs to the ATP-dependent AMP-binding enzyme family.</text>
</comment>
<dbReference type="Gene3D" id="3.40.50.12780">
    <property type="entry name" value="N-terminal domain of ligase-like"/>
    <property type="match status" value="1"/>
</dbReference>
<protein>
    <recommendedName>
        <fullName evidence="3">AMP-dependent synthetase/ligase domain-containing protein</fullName>
    </recommendedName>
</protein>
<sequence length="332" mass="35584">MIYGEENTATVSSLDLHTFLFCKTIYHHRTYVVHRYYETTNSLTHPFLGVVAAGGVYTTASPASTPAALAMLVRDTGPARLLVCRADNRDMAVSAAEQAGIPFSHVLILESYPEVSLQSADGSVRCDFTSQGDVLSLRTITDPGELARTSICLIYSSGTTYGFQKDGGIVYWMTPPKGGSAAGFDMAAFLRLHEPLAFTSCFTAPSIYEAIARCCIGHGPGLVSERTLSALRVAYSGGSRLRLGGGGFAGVRELIGDPSGGRPLLISQTWSATETTGAVTHMLPDRAGWGYSEECWQLPNVRMRLVDDEGQDVPLNMPGEALLKGPGVMMED</sequence>